<dbReference type="Pfam" id="PF25043">
    <property type="entry name" value="DUF7788"/>
    <property type="match status" value="1"/>
</dbReference>
<dbReference type="InterPro" id="IPR056690">
    <property type="entry name" value="DUF7788"/>
</dbReference>
<feature type="compositionally biased region" description="Polar residues" evidence="1">
    <location>
        <begin position="161"/>
        <end position="171"/>
    </location>
</feature>
<dbReference type="InterPro" id="IPR058580">
    <property type="entry name" value="DUF2828"/>
</dbReference>
<dbReference type="OrthoDB" id="1149618at2759"/>
<dbReference type="OMA" id="HGVSHGY"/>
<feature type="region of interest" description="Disordered" evidence="1">
    <location>
        <begin position="345"/>
        <end position="381"/>
    </location>
</feature>
<evidence type="ECO:0008006" key="6">
    <source>
        <dbReference type="Google" id="ProtNLM"/>
    </source>
</evidence>
<proteinExistence type="predicted"/>
<dbReference type="PANTHER" id="PTHR31373">
    <property type="entry name" value="OS06G0652100 PROTEIN"/>
    <property type="match status" value="1"/>
</dbReference>
<dbReference type="PIRSF" id="PIRSF015417">
    <property type="entry name" value="T31B5_30_vWA"/>
    <property type="match status" value="1"/>
</dbReference>
<evidence type="ECO:0000259" key="3">
    <source>
        <dbReference type="Pfam" id="PF25043"/>
    </source>
</evidence>
<feature type="compositionally biased region" description="Low complexity" evidence="1">
    <location>
        <begin position="68"/>
        <end position="81"/>
    </location>
</feature>
<dbReference type="PANTHER" id="PTHR31373:SF27">
    <property type="entry name" value="TROVE DOMAIN-CONTAINING PROTEIN"/>
    <property type="match status" value="1"/>
</dbReference>
<evidence type="ECO:0000256" key="1">
    <source>
        <dbReference type="SAM" id="MobiDB-lite"/>
    </source>
</evidence>
<keyword evidence="5" id="KW-1185">Reference proteome</keyword>
<reference evidence="4 5" key="1">
    <citation type="journal article" date="2013" name="Nat. Commun.">
        <title>The evolution and pathogenic mechanisms of the rice sheath blight pathogen.</title>
        <authorList>
            <person name="Zheng A."/>
            <person name="Lin R."/>
            <person name="Xu L."/>
            <person name="Qin P."/>
            <person name="Tang C."/>
            <person name="Ai P."/>
            <person name="Zhang D."/>
            <person name="Liu Y."/>
            <person name="Sun Z."/>
            <person name="Feng H."/>
            <person name="Wang Y."/>
            <person name="Chen Y."/>
            <person name="Liang X."/>
            <person name="Fu R."/>
            <person name="Li Q."/>
            <person name="Zhang J."/>
            <person name="Yu X."/>
            <person name="Xie Z."/>
            <person name="Ding L."/>
            <person name="Guan P."/>
            <person name="Tang J."/>
            <person name="Liang Y."/>
            <person name="Wang S."/>
            <person name="Deng Q."/>
            <person name="Li S."/>
            <person name="Zhu J."/>
            <person name="Wang L."/>
            <person name="Liu H."/>
            <person name="Li P."/>
        </authorList>
    </citation>
    <scope>NUCLEOTIDE SEQUENCE [LARGE SCALE GENOMIC DNA]</scope>
    <source>
        <strain evidence="5">AG-1 IA</strain>
    </source>
</reference>
<evidence type="ECO:0000259" key="2">
    <source>
        <dbReference type="Pfam" id="PF11443"/>
    </source>
</evidence>
<organism evidence="4 5">
    <name type="scientific">Thanatephorus cucumeris (strain AG1-IA)</name>
    <name type="common">Rice sheath blight fungus</name>
    <name type="synonym">Rhizoctonia solani</name>
    <dbReference type="NCBI Taxonomy" id="983506"/>
    <lineage>
        <taxon>Eukaryota</taxon>
        <taxon>Fungi</taxon>
        <taxon>Dikarya</taxon>
        <taxon>Basidiomycota</taxon>
        <taxon>Agaricomycotina</taxon>
        <taxon>Agaricomycetes</taxon>
        <taxon>Cantharellales</taxon>
        <taxon>Ceratobasidiaceae</taxon>
        <taxon>Rhizoctonia</taxon>
        <taxon>Rhizoctonia solani AG-1</taxon>
    </lineage>
</organism>
<feature type="domain" description="DUF7788" evidence="3">
    <location>
        <begin position="631"/>
        <end position="807"/>
    </location>
</feature>
<comment type="caution">
    <text evidence="4">The sequence shown here is derived from an EMBL/GenBank/DDBJ whole genome shotgun (WGS) entry which is preliminary data.</text>
</comment>
<accession>L8X9Q0</accession>
<dbReference type="HOGENOM" id="CLU_011744_0_0_1"/>
<dbReference type="AlphaFoldDB" id="L8X9Q0"/>
<dbReference type="Pfam" id="PF11443">
    <property type="entry name" value="DUF2828"/>
    <property type="match status" value="1"/>
</dbReference>
<dbReference type="InterPro" id="IPR011205">
    <property type="entry name" value="UCP015417_vWA"/>
</dbReference>
<feature type="region of interest" description="Disordered" evidence="1">
    <location>
        <begin position="48"/>
        <end position="81"/>
    </location>
</feature>
<evidence type="ECO:0000313" key="5">
    <source>
        <dbReference type="Proteomes" id="UP000011668"/>
    </source>
</evidence>
<feature type="compositionally biased region" description="Basic and acidic residues" evidence="1">
    <location>
        <begin position="345"/>
        <end position="362"/>
    </location>
</feature>
<sequence length="848" mass="95082">MMTRLNKFMGPYDSVRAIILVRNSVGVIFLALPVRHPAMCSMIGRNLINPDPSPPVTRSPKELSYNNPSEKSSPGLLPLPSMSKSLFGPTTTIKPEGTSKLPVRDVTIPIESKLVTSISQLLDQLLPVTSKSAPVINTASSENPFVAAIKEVQNRARTQNDAEAYESTTSGGPKPTLDAFSGLNANSTGEEIHQALAKSWEESPEVTLRIIWNMRSIHEGHSNKLGFYRAFGWLYKYHPRTAIENLRFVTERLCERKIKRKSKGPRGGDDDFEIVQVEEGEVDKIAKMPHGYYKDLLNIVVLAMRGELTNSALDKFDSLNVPLIKHKTRTKKEWEAIKASKEKQNKELGVETAKKQREEESRQTVAVQSEKAKEERRGRRDANHALLKEKLEHDKSFLALYVAVAQIFAQELGKDIALLKRIETASEEEAFDLKFDISSAAKWAPSLDGAHDRPTNLATAIALVMHSQGKFDELTLSINGPVTQEQAQVLRSYYRRWVISPLRRFVDVAEIKMSSQQWDRINYKHVPSQCMKKNKAHFFKHDEKRLTNYLADVAMGKSKISGATLLPHELLIEALKASRTEISGKENSPEKAVQQEIQRRLEEPLQTNKKVIEAQWNSLLERMKESGALDSSLALVDVSGSMGYIEATPPKTQGPIQPIFPAVALGLVLAALAKPPFNNMFITFSATPELLTIPPGGLVDQARWMVRTDWGMNTDYEAVFLKLILPAAIKNKVKPEDMVKRLFVFSDMQFDESLSSSSNGNAWETTHDRVSKAFKEAGYEIPEMVYWNLQSGTTKPVLKLFMDGESLEDEAVEIGPDGEEVQKKRKDPLDIMEKALSKNCYAPLKVFD</sequence>
<feature type="compositionally biased region" description="Basic and acidic residues" evidence="1">
    <location>
        <begin position="370"/>
        <end position="381"/>
    </location>
</feature>
<feature type="region of interest" description="Disordered" evidence="1">
    <location>
        <begin position="157"/>
        <end position="184"/>
    </location>
</feature>
<protein>
    <recommendedName>
        <fullName evidence="6">DUF2828 domain-containing protein</fullName>
    </recommendedName>
</protein>
<dbReference type="EMBL" id="AFRT01000036">
    <property type="protein sequence ID" value="ELU45782.1"/>
    <property type="molecule type" value="Genomic_DNA"/>
</dbReference>
<dbReference type="Proteomes" id="UP000011668">
    <property type="component" value="Unassembled WGS sequence"/>
</dbReference>
<gene>
    <name evidence="4" type="ORF">AG1IA_00190</name>
</gene>
<name>L8X9Q0_THACA</name>
<feature type="domain" description="DUF2828" evidence="2">
    <location>
        <begin position="158"/>
        <end position="629"/>
    </location>
</feature>
<evidence type="ECO:0000313" key="4">
    <source>
        <dbReference type="EMBL" id="ELU45782.1"/>
    </source>
</evidence>